<dbReference type="AlphaFoldDB" id="A0A0F9GNM4"/>
<feature type="non-terminal residue" evidence="1">
    <location>
        <position position="1"/>
    </location>
</feature>
<protein>
    <submittedName>
        <fullName evidence="1">Uncharacterized protein</fullName>
    </submittedName>
</protein>
<evidence type="ECO:0000313" key="1">
    <source>
        <dbReference type="EMBL" id="KKL71020.1"/>
    </source>
</evidence>
<accession>A0A0F9GNM4</accession>
<reference evidence="1" key="1">
    <citation type="journal article" date="2015" name="Nature">
        <title>Complex archaea that bridge the gap between prokaryotes and eukaryotes.</title>
        <authorList>
            <person name="Spang A."/>
            <person name="Saw J.H."/>
            <person name="Jorgensen S.L."/>
            <person name="Zaremba-Niedzwiedzka K."/>
            <person name="Martijn J."/>
            <person name="Lind A.E."/>
            <person name="van Eijk R."/>
            <person name="Schleper C."/>
            <person name="Guy L."/>
            <person name="Ettema T.J."/>
        </authorList>
    </citation>
    <scope>NUCLEOTIDE SEQUENCE</scope>
</reference>
<proteinExistence type="predicted"/>
<sequence length="46" mass="4988">QADTAVWVETTRAGVGVTPSGNKRVESLFVTPDDKLQVEFEDTPVP</sequence>
<organism evidence="1">
    <name type="scientific">marine sediment metagenome</name>
    <dbReference type="NCBI Taxonomy" id="412755"/>
    <lineage>
        <taxon>unclassified sequences</taxon>
        <taxon>metagenomes</taxon>
        <taxon>ecological metagenomes</taxon>
    </lineage>
</organism>
<dbReference type="EMBL" id="LAZR01025718">
    <property type="protein sequence ID" value="KKL71020.1"/>
    <property type="molecule type" value="Genomic_DNA"/>
</dbReference>
<name>A0A0F9GNM4_9ZZZZ</name>
<gene>
    <name evidence="1" type="ORF">LCGC14_2099140</name>
</gene>
<comment type="caution">
    <text evidence="1">The sequence shown here is derived from an EMBL/GenBank/DDBJ whole genome shotgun (WGS) entry which is preliminary data.</text>
</comment>